<evidence type="ECO:0000313" key="2">
    <source>
        <dbReference type="EMBL" id="MXV51239.1"/>
    </source>
</evidence>
<dbReference type="AlphaFoldDB" id="A0A7K1YAV6"/>
<evidence type="ECO:0000259" key="1">
    <source>
        <dbReference type="Pfam" id="PF04471"/>
    </source>
</evidence>
<protein>
    <recommendedName>
        <fullName evidence="1">Restriction endonuclease type IV Mrr domain-containing protein</fullName>
    </recommendedName>
</protein>
<dbReference type="Proteomes" id="UP000466586">
    <property type="component" value="Unassembled WGS sequence"/>
</dbReference>
<dbReference type="GO" id="GO:0003677">
    <property type="term" value="F:DNA binding"/>
    <property type="evidence" value="ECO:0007669"/>
    <property type="project" value="InterPro"/>
</dbReference>
<dbReference type="InterPro" id="IPR011335">
    <property type="entry name" value="Restrct_endonuc-II-like"/>
</dbReference>
<feature type="domain" description="Restriction endonuclease type IV Mrr" evidence="1">
    <location>
        <begin position="40"/>
        <end position="114"/>
    </location>
</feature>
<dbReference type="Pfam" id="PF04471">
    <property type="entry name" value="Mrr_cat"/>
    <property type="match status" value="1"/>
</dbReference>
<comment type="caution">
    <text evidence="2">The sequence shown here is derived from an EMBL/GenBank/DDBJ whole genome shotgun (WGS) entry which is preliminary data.</text>
</comment>
<dbReference type="EMBL" id="WVHT01000004">
    <property type="protein sequence ID" value="MXV51239.1"/>
    <property type="molecule type" value="Genomic_DNA"/>
</dbReference>
<proteinExistence type="predicted"/>
<organism evidence="2 3">
    <name type="scientific">Hufsiella arboris</name>
    <dbReference type="NCBI Taxonomy" id="2695275"/>
    <lineage>
        <taxon>Bacteria</taxon>
        <taxon>Pseudomonadati</taxon>
        <taxon>Bacteroidota</taxon>
        <taxon>Sphingobacteriia</taxon>
        <taxon>Sphingobacteriales</taxon>
        <taxon>Sphingobacteriaceae</taxon>
        <taxon>Hufsiella</taxon>
    </lineage>
</organism>
<dbReference type="InterPro" id="IPR007560">
    <property type="entry name" value="Restrct_endonuc_IV_Mrr"/>
</dbReference>
<gene>
    <name evidence="2" type="ORF">GS399_09685</name>
</gene>
<dbReference type="RefSeq" id="WP_160844422.1">
    <property type="nucleotide sequence ID" value="NZ_WVHT01000004.1"/>
</dbReference>
<reference evidence="2 3" key="1">
    <citation type="submission" date="2019-11" db="EMBL/GenBank/DDBJ databases">
        <title>Pedobacter sp. HMF7647 Genome sequencing and assembly.</title>
        <authorList>
            <person name="Kang H."/>
            <person name="Kim H."/>
            <person name="Joh K."/>
        </authorList>
    </citation>
    <scope>NUCLEOTIDE SEQUENCE [LARGE SCALE GENOMIC DNA]</scope>
    <source>
        <strain evidence="2 3">HMF7647</strain>
    </source>
</reference>
<dbReference type="GO" id="GO:0009307">
    <property type="term" value="P:DNA restriction-modification system"/>
    <property type="evidence" value="ECO:0007669"/>
    <property type="project" value="InterPro"/>
</dbReference>
<name>A0A7K1YAV6_9SPHI</name>
<sequence length="304" mass="35215">MPKLGKEYEELIDEIYNQLLPSAIVTKNDKIIGRYSKIPREIDVSIRSEIGNKNYLMIVQAKDYKTPADIKTIGEFASVIEDVNATKGILICAAGFTKTVKTYALNKGIELYSAHDAKSIKWLTELKLPVTMSCIGIWGSLKFGFQGTKETEGKPLTIRQDELYGDIFYDKDGNQTSFMNEFIKRYDDGSIRKTPGNYAFDLLQDKMMVKLSNNLIPVNKFLAEYDIKFKYFFKYFTIDDYQGLREAISNKFIYTRLGIKDFLVLDDTWQQIESPDSIVVNSERIEYDDFYFFFKGIRRITMHL</sequence>
<dbReference type="GO" id="GO:0004519">
    <property type="term" value="F:endonuclease activity"/>
    <property type="evidence" value="ECO:0007669"/>
    <property type="project" value="InterPro"/>
</dbReference>
<keyword evidence="3" id="KW-1185">Reference proteome</keyword>
<accession>A0A7K1YAV6</accession>
<dbReference type="Gene3D" id="3.40.1350.10">
    <property type="match status" value="1"/>
</dbReference>
<dbReference type="SUPFAM" id="SSF52980">
    <property type="entry name" value="Restriction endonuclease-like"/>
    <property type="match status" value="1"/>
</dbReference>
<dbReference type="InterPro" id="IPR011856">
    <property type="entry name" value="tRNA_endonuc-like_dom_sf"/>
</dbReference>
<evidence type="ECO:0000313" key="3">
    <source>
        <dbReference type="Proteomes" id="UP000466586"/>
    </source>
</evidence>